<dbReference type="PANTHER" id="PTHR30133:SF2">
    <property type="entry name" value="ARGININE ABC TRANSPORTER PERMEASE PROTEIN ARTQ"/>
    <property type="match status" value="1"/>
</dbReference>
<protein>
    <submittedName>
        <fullName evidence="7">Amino acid ABC transporter membrane protein 1, PAAT family</fullName>
    </submittedName>
</protein>
<dbReference type="InterPro" id="IPR051613">
    <property type="entry name" value="ABC_transp_permease_HisMQ"/>
</dbReference>
<dbReference type="Proteomes" id="UP000319555">
    <property type="component" value="Unassembled WGS sequence"/>
</dbReference>
<keyword evidence="2 5" id="KW-0812">Transmembrane</keyword>
<keyword evidence="5" id="KW-0813">Transport</keyword>
<keyword evidence="8" id="KW-1185">Reference proteome</keyword>
<feature type="transmembrane region" description="Helical" evidence="5">
    <location>
        <begin position="224"/>
        <end position="247"/>
    </location>
</feature>
<dbReference type="GO" id="GO:0005886">
    <property type="term" value="C:plasma membrane"/>
    <property type="evidence" value="ECO:0007669"/>
    <property type="project" value="UniProtKB-SubCell"/>
</dbReference>
<evidence type="ECO:0000256" key="2">
    <source>
        <dbReference type="ARBA" id="ARBA00022692"/>
    </source>
</evidence>
<dbReference type="InterPro" id="IPR035906">
    <property type="entry name" value="MetI-like_sf"/>
</dbReference>
<keyword evidence="3 5" id="KW-1133">Transmembrane helix</keyword>
<evidence type="ECO:0000259" key="6">
    <source>
        <dbReference type="PROSITE" id="PS50928"/>
    </source>
</evidence>
<evidence type="ECO:0000256" key="1">
    <source>
        <dbReference type="ARBA" id="ARBA00004651"/>
    </source>
</evidence>
<dbReference type="Gene3D" id="1.10.3720.10">
    <property type="entry name" value="MetI-like"/>
    <property type="match status" value="1"/>
</dbReference>
<dbReference type="CDD" id="cd06261">
    <property type="entry name" value="TM_PBP2"/>
    <property type="match status" value="1"/>
</dbReference>
<dbReference type="EMBL" id="FXTE01000001">
    <property type="protein sequence ID" value="SMO48883.1"/>
    <property type="molecule type" value="Genomic_DNA"/>
</dbReference>
<feature type="transmembrane region" description="Helical" evidence="5">
    <location>
        <begin position="90"/>
        <end position="111"/>
    </location>
</feature>
<name>A0A521BP02_9RHOB</name>
<dbReference type="PANTHER" id="PTHR30133">
    <property type="entry name" value="CATIONIC AMINO ACID TRANSPORTER, MEMBRANE COMPONENT"/>
    <property type="match status" value="1"/>
</dbReference>
<dbReference type="SUPFAM" id="SSF161098">
    <property type="entry name" value="MetI-like"/>
    <property type="match status" value="1"/>
</dbReference>
<dbReference type="AlphaFoldDB" id="A0A521BP02"/>
<sequence>MPQSTGAPPQRLYHLKRPAIFSFCTDPDTLGTFRWFSCYLTNGVHWSFYLSFLKVLALLAVTAPVALGFGFVGAMAARSHVLPVSWLGKGYIAIVRGVPDIAFFMFFVIALDQAFEWTRHQILCPDWTDSIRQGNDFIVCQSAKLPLGTSPEWVHETYGFFLAVITFSIVFGAFAANVLFGGMRAVPYTQLETAEAYGMSRRQTFWKILVPQMWVYALPGLSNLWMVLIKATPLLFLLGIEDIVYWARELGSTKTPKFTQYPHGDWRMWYFLFLLVFYLGFTRMSEIGLERLMRRLSHGQATAAGELLRKETTA</sequence>
<feature type="transmembrane region" description="Helical" evidence="5">
    <location>
        <begin position="55"/>
        <end position="78"/>
    </location>
</feature>
<evidence type="ECO:0000256" key="5">
    <source>
        <dbReference type="RuleBase" id="RU363032"/>
    </source>
</evidence>
<evidence type="ECO:0000256" key="4">
    <source>
        <dbReference type="ARBA" id="ARBA00023136"/>
    </source>
</evidence>
<evidence type="ECO:0000313" key="8">
    <source>
        <dbReference type="Proteomes" id="UP000319555"/>
    </source>
</evidence>
<gene>
    <name evidence="7" type="ORF">SAMN06265380_1011009</name>
</gene>
<reference evidence="7 8" key="1">
    <citation type="submission" date="2017-05" db="EMBL/GenBank/DDBJ databases">
        <authorList>
            <person name="Varghese N."/>
            <person name="Submissions S."/>
        </authorList>
    </citation>
    <scope>NUCLEOTIDE SEQUENCE [LARGE SCALE GENOMIC DNA]</scope>
    <source>
        <strain evidence="7 8">DSM 28009</strain>
    </source>
</reference>
<accession>A0A521BP02</accession>
<feature type="transmembrane region" description="Helical" evidence="5">
    <location>
        <begin position="267"/>
        <end position="285"/>
    </location>
</feature>
<proteinExistence type="inferred from homology"/>
<dbReference type="Pfam" id="PF00528">
    <property type="entry name" value="BPD_transp_1"/>
    <property type="match status" value="1"/>
</dbReference>
<evidence type="ECO:0000313" key="7">
    <source>
        <dbReference type="EMBL" id="SMO48883.1"/>
    </source>
</evidence>
<dbReference type="InterPro" id="IPR000515">
    <property type="entry name" value="MetI-like"/>
</dbReference>
<evidence type="ECO:0000256" key="3">
    <source>
        <dbReference type="ARBA" id="ARBA00022989"/>
    </source>
</evidence>
<comment type="subcellular location">
    <subcellularLocation>
        <location evidence="1 5">Cell membrane</location>
        <topology evidence="1 5">Multi-pass membrane protein</topology>
    </subcellularLocation>
</comment>
<feature type="transmembrane region" description="Helical" evidence="5">
    <location>
        <begin position="158"/>
        <end position="180"/>
    </location>
</feature>
<comment type="similarity">
    <text evidence="5">Belongs to the binding-protein-dependent transport system permease family.</text>
</comment>
<dbReference type="PROSITE" id="PS50928">
    <property type="entry name" value="ABC_TM1"/>
    <property type="match status" value="1"/>
</dbReference>
<organism evidence="7 8">
    <name type="scientific">Ruegeria faecimaris</name>
    <dbReference type="NCBI Taxonomy" id="686389"/>
    <lineage>
        <taxon>Bacteria</taxon>
        <taxon>Pseudomonadati</taxon>
        <taxon>Pseudomonadota</taxon>
        <taxon>Alphaproteobacteria</taxon>
        <taxon>Rhodobacterales</taxon>
        <taxon>Roseobacteraceae</taxon>
        <taxon>Ruegeria</taxon>
    </lineage>
</organism>
<feature type="domain" description="ABC transmembrane type-1" evidence="6">
    <location>
        <begin position="52"/>
        <end position="285"/>
    </location>
</feature>
<dbReference type="GO" id="GO:0055085">
    <property type="term" value="P:transmembrane transport"/>
    <property type="evidence" value="ECO:0007669"/>
    <property type="project" value="InterPro"/>
</dbReference>
<keyword evidence="4 5" id="KW-0472">Membrane</keyword>